<feature type="transmembrane region" description="Helical" evidence="1">
    <location>
        <begin position="92"/>
        <end position="113"/>
    </location>
</feature>
<dbReference type="AlphaFoldDB" id="A0A7X3D1G2"/>
<keyword evidence="1" id="KW-1133">Transmembrane helix</keyword>
<dbReference type="EMBL" id="RCNR01000015">
    <property type="protein sequence ID" value="MUH36139.1"/>
    <property type="molecule type" value="Genomic_DNA"/>
</dbReference>
<dbReference type="Proteomes" id="UP000540519">
    <property type="component" value="Unassembled WGS sequence"/>
</dbReference>
<keyword evidence="1" id="KW-0812">Transmembrane</keyword>
<feature type="transmembrane region" description="Helical" evidence="1">
    <location>
        <begin position="54"/>
        <end position="80"/>
    </location>
</feature>
<gene>
    <name evidence="2" type="ORF">D9O36_09820</name>
</gene>
<organism evidence="2 3">
    <name type="scientific">Zobellia amurskyensis</name>
    <dbReference type="NCBI Taxonomy" id="248905"/>
    <lineage>
        <taxon>Bacteria</taxon>
        <taxon>Pseudomonadati</taxon>
        <taxon>Bacteroidota</taxon>
        <taxon>Flavobacteriia</taxon>
        <taxon>Flavobacteriales</taxon>
        <taxon>Flavobacteriaceae</taxon>
        <taxon>Zobellia</taxon>
    </lineage>
</organism>
<dbReference type="RefSeq" id="WP_155599773.1">
    <property type="nucleotide sequence ID" value="NZ_RCNR01000015.1"/>
</dbReference>
<feature type="transmembrane region" description="Helical" evidence="1">
    <location>
        <begin position="158"/>
        <end position="177"/>
    </location>
</feature>
<evidence type="ECO:0000313" key="2">
    <source>
        <dbReference type="EMBL" id="MUH36139.1"/>
    </source>
</evidence>
<name>A0A7X3D1G2_9FLAO</name>
<evidence type="ECO:0000313" key="3">
    <source>
        <dbReference type="Proteomes" id="UP000540519"/>
    </source>
</evidence>
<sequence>MIESYLNFVKEYPLLSSAVQIGILGTIGELIAVRIRLKRWYFFGPGPVKLFSKILVWAFLGITFKYAFTGFFAYIDAIIAKGWWFNVAKGSFFYALSVSFFANIIYGPVFVTFHRFTDNKIEGKEMDWNSLTKAWWSLVWFWIPAMTTVFILPKHLQIGLLSLWNIALGIMLGYFAVQSQKNKE</sequence>
<feature type="transmembrane region" description="Helical" evidence="1">
    <location>
        <begin position="12"/>
        <end position="33"/>
    </location>
</feature>
<dbReference type="OrthoDB" id="1115879at2"/>
<keyword evidence="1" id="KW-0472">Membrane</keyword>
<comment type="caution">
    <text evidence="2">The sequence shown here is derived from an EMBL/GenBank/DDBJ whole genome shotgun (WGS) entry which is preliminary data.</text>
</comment>
<evidence type="ECO:0008006" key="4">
    <source>
        <dbReference type="Google" id="ProtNLM"/>
    </source>
</evidence>
<reference evidence="2 3" key="1">
    <citation type="journal article" date="2019" name="Mar. Drugs">
        <title>Comparative Genomics and CAZyme Genome Repertoires of Marine Zobellia amurskyensis KMM 3526(T) and Zobellia laminariae KMM 3676(T).</title>
        <authorList>
            <person name="Chernysheva N."/>
            <person name="Bystritskaya E."/>
            <person name="Stenkova A."/>
            <person name="Golovkin I."/>
            <person name="Nedashkovskaya O."/>
            <person name="Isaeva M."/>
        </authorList>
    </citation>
    <scope>NUCLEOTIDE SEQUENCE [LARGE SCALE GENOMIC DNA]</scope>
    <source>
        <strain evidence="2 3">KMM 3526</strain>
    </source>
</reference>
<accession>A0A7X3D1G2</accession>
<evidence type="ECO:0000256" key="1">
    <source>
        <dbReference type="SAM" id="Phobius"/>
    </source>
</evidence>
<keyword evidence="3" id="KW-1185">Reference proteome</keyword>
<proteinExistence type="predicted"/>
<protein>
    <recommendedName>
        <fullName evidence="4">Mpv17/PMP22 family protein</fullName>
    </recommendedName>
</protein>
<feature type="transmembrane region" description="Helical" evidence="1">
    <location>
        <begin position="134"/>
        <end position="152"/>
    </location>
</feature>